<comment type="subcellular location">
    <subcellularLocation>
        <location evidence="1">Nucleus</location>
    </subcellularLocation>
</comment>
<keyword evidence="2" id="KW-0507">mRNA processing</keyword>
<evidence type="ECO:0000259" key="5">
    <source>
        <dbReference type="Pfam" id="PF11935"/>
    </source>
</evidence>
<dbReference type="Proteomes" id="UP000777482">
    <property type="component" value="Unassembled WGS sequence"/>
</dbReference>
<feature type="domain" description="Symplekin C-terminal" evidence="6">
    <location>
        <begin position="836"/>
        <end position="1027"/>
    </location>
</feature>
<feature type="region of interest" description="Disordered" evidence="4">
    <location>
        <begin position="1056"/>
        <end position="1080"/>
    </location>
</feature>
<dbReference type="PANTHER" id="PTHR15245:SF20">
    <property type="entry name" value="SYMPLEKIN"/>
    <property type="match status" value="1"/>
</dbReference>
<evidence type="ECO:0000313" key="7">
    <source>
        <dbReference type="EMBL" id="KAG0658211.1"/>
    </source>
</evidence>
<dbReference type="InterPro" id="IPR032460">
    <property type="entry name" value="Symplekin/Pta1_N"/>
</dbReference>
<dbReference type="InterPro" id="IPR021850">
    <property type="entry name" value="Symplekin/Pta1"/>
</dbReference>
<evidence type="ECO:0000256" key="4">
    <source>
        <dbReference type="SAM" id="MobiDB-lite"/>
    </source>
</evidence>
<feature type="domain" description="Symplekin/Pta1 N-terminal" evidence="5">
    <location>
        <begin position="75"/>
        <end position="286"/>
    </location>
</feature>
<dbReference type="GO" id="GO:0006397">
    <property type="term" value="P:mRNA processing"/>
    <property type="evidence" value="ECO:0007669"/>
    <property type="project" value="UniProtKB-KW"/>
</dbReference>
<dbReference type="SUPFAM" id="SSF48371">
    <property type="entry name" value="ARM repeat"/>
    <property type="match status" value="1"/>
</dbReference>
<dbReference type="AlphaFoldDB" id="A0A9P7B4V6"/>
<gene>
    <name evidence="7" type="ORF">C6P46_005870</name>
</gene>
<dbReference type="InterPro" id="IPR022075">
    <property type="entry name" value="Symplekin_C"/>
</dbReference>
<feature type="compositionally biased region" description="Low complexity" evidence="4">
    <location>
        <begin position="298"/>
        <end position="307"/>
    </location>
</feature>
<dbReference type="PANTHER" id="PTHR15245">
    <property type="entry name" value="SYMPLEKIN-RELATED"/>
    <property type="match status" value="1"/>
</dbReference>
<feature type="compositionally biased region" description="Basic and acidic residues" evidence="4">
    <location>
        <begin position="278"/>
        <end position="293"/>
    </location>
</feature>
<evidence type="ECO:0008006" key="9">
    <source>
        <dbReference type="Google" id="ProtNLM"/>
    </source>
</evidence>
<feature type="region of interest" description="Disordered" evidence="4">
    <location>
        <begin position="278"/>
        <end position="316"/>
    </location>
</feature>
<feature type="compositionally biased region" description="Polar residues" evidence="4">
    <location>
        <begin position="1061"/>
        <end position="1080"/>
    </location>
</feature>
<protein>
    <recommendedName>
        <fullName evidence="9">Symplekin</fullName>
    </recommendedName>
</protein>
<proteinExistence type="predicted"/>
<evidence type="ECO:0000256" key="2">
    <source>
        <dbReference type="ARBA" id="ARBA00022664"/>
    </source>
</evidence>
<sequence length="1080" mass="116427">MSYYPAAGTAASAAPGPTAVPSSALSSAPSPSPSSDLDLVAALSAPSTQPALKANAAAQAVDPLSRLLLGSAEASVKKVALAGFASAYPFLFRYACQSGDAAHWTRVIALKAAVLNSWRNGAIGEKIGAVKVLQRIIQTQSAPASSDPRLARSAEPNISLCRPNHPFLKVSILEEEANKLLEECVTTLFTSSEPDLVAAIVSSLVALVKSRQQFAQLIVTSLTNWSPAAMASRSAAQVKSVEKVVRLSLQHLVKTPQGSPFATQISAFLAQQATRMEKAAEESKRKAEAEATRKRQALADQLQSQQQNKRRRLNPTNEVARLFAASNPEGIARVQSVAALPHAAVVDLLVSALQGVAPSTLTEAISVVKRELESSRSATPSREGTPMLSGPVVVDPLKLDLGADELDIKAEVPVEATPAEDDEAPAQVHEVAFDGDGQDAAVSLVSATYELTLQARQALVLSALKRVCAAGADGANAALWAPLLSRLISRGLEDPDAPAEKRDETSEDLRRHLFSFITANLQTRTELARLWLNEEWFASRCAGVETDRPYDRLLRDFLEHISHVSSDKDKQLLQFLMDLPEIPRDEIYRLEAMATNTAQMHLGFSTLRELVVMRPSVRYAALDVLLGLCTHADKRFRNAAITTVKKWVPDVPDLSHVIRDFALSLLARLTAHTETATAAPDPDGNDPTIGAVNGDGEADMATDASPPASEPPALCAQVRDGAVAGNFDPPATLEGVTQNVELLLALCVKDTTLLRPLFEQYGKMAPSVRGAIEELYVPLIRSLGLKHPGVLDLLGDFPEGSDKLVLKMLEVLAAKAKLPSDILALIKQVAAKRDLDSQFYLLILPECHKDEIVRYLPRVVALLDGTPQKKAAIRSIFLSVIAPPAHFSSVNSLRTRSDSLSPVELMLFLHQHDKEIGLKHTIEAISICFSMSDGFRPEVLAAFMQQVVDAPKIPNLFMRTVIQAVTTYKSLQPFVSTTLLSRLIGKKIWEVGPLWEGFIRLVKAIAPNSFAALLQLPREQLREVVQKQPSLREPLREYVTKKGGTNNARTAAVLEALSDETAPTQSGSAGRSLSGTPTPA</sequence>
<evidence type="ECO:0000313" key="8">
    <source>
        <dbReference type="Proteomes" id="UP000777482"/>
    </source>
</evidence>
<accession>A0A9P7B4V6</accession>
<dbReference type="Gene3D" id="1.25.10.10">
    <property type="entry name" value="Leucine-rich Repeat Variant"/>
    <property type="match status" value="1"/>
</dbReference>
<dbReference type="EMBL" id="PUHQ01000069">
    <property type="protein sequence ID" value="KAG0658211.1"/>
    <property type="molecule type" value="Genomic_DNA"/>
</dbReference>
<name>A0A9P7B4V6_RHOMI</name>
<dbReference type="OrthoDB" id="331600at2759"/>
<keyword evidence="3" id="KW-0539">Nucleus</keyword>
<evidence type="ECO:0000259" key="6">
    <source>
        <dbReference type="Pfam" id="PF12295"/>
    </source>
</evidence>
<dbReference type="InterPro" id="IPR016024">
    <property type="entry name" value="ARM-type_fold"/>
</dbReference>
<dbReference type="Pfam" id="PF11935">
    <property type="entry name" value="SYMPK_PTA1_N"/>
    <property type="match status" value="1"/>
</dbReference>
<comment type="caution">
    <text evidence="7">The sequence shown here is derived from an EMBL/GenBank/DDBJ whole genome shotgun (WGS) entry which is preliminary data.</text>
</comment>
<keyword evidence="8" id="KW-1185">Reference proteome</keyword>
<organism evidence="7 8">
    <name type="scientific">Rhodotorula mucilaginosa</name>
    <name type="common">Yeast</name>
    <name type="synonym">Rhodotorula rubra</name>
    <dbReference type="NCBI Taxonomy" id="5537"/>
    <lineage>
        <taxon>Eukaryota</taxon>
        <taxon>Fungi</taxon>
        <taxon>Dikarya</taxon>
        <taxon>Basidiomycota</taxon>
        <taxon>Pucciniomycotina</taxon>
        <taxon>Microbotryomycetes</taxon>
        <taxon>Sporidiobolales</taxon>
        <taxon>Sporidiobolaceae</taxon>
        <taxon>Rhodotorula</taxon>
    </lineage>
</organism>
<reference evidence="7 8" key="1">
    <citation type="submission" date="2020-11" db="EMBL/GenBank/DDBJ databases">
        <title>Kefir isolates.</title>
        <authorList>
            <person name="Marcisauskas S."/>
            <person name="Kim Y."/>
            <person name="Blasche S."/>
        </authorList>
    </citation>
    <scope>NUCLEOTIDE SEQUENCE [LARGE SCALE GENOMIC DNA]</scope>
    <source>
        <strain evidence="7 8">KR</strain>
    </source>
</reference>
<evidence type="ECO:0000256" key="3">
    <source>
        <dbReference type="ARBA" id="ARBA00023242"/>
    </source>
</evidence>
<dbReference type="InterPro" id="IPR011989">
    <property type="entry name" value="ARM-like"/>
</dbReference>
<feature type="region of interest" description="Disordered" evidence="4">
    <location>
        <begin position="1"/>
        <end position="31"/>
    </location>
</feature>
<dbReference type="Pfam" id="PF12295">
    <property type="entry name" value="Symplekin_C"/>
    <property type="match status" value="1"/>
</dbReference>
<evidence type="ECO:0000256" key="1">
    <source>
        <dbReference type="ARBA" id="ARBA00004123"/>
    </source>
</evidence>
<dbReference type="GO" id="GO:0005847">
    <property type="term" value="C:mRNA cleavage and polyadenylation specificity factor complex"/>
    <property type="evidence" value="ECO:0007669"/>
    <property type="project" value="TreeGrafter"/>
</dbReference>
<feature type="region of interest" description="Disordered" evidence="4">
    <location>
        <begin position="676"/>
        <end position="713"/>
    </location>
</feature>